<dbReference type="HAMAP" id="MF_00141">
    <property type="entry name" value="EF_P"/>
    <property type="match status" value="1"/>
</dbReference>
<evidence type="ECO:0000256" key="1">
    <source>
        <dbReference type="ARBA" id="ARBA00004496"/>
    </source>
</evidence>
<dbReference type="AlphaFoldDB" id="A0A1F5VPP3"/>
<dbReference type="InterPro" id="IPR012340">
    <property type="entry name" value="NA-bd_OB-fold"/>
</dbReference>
<comment type="caution">
    <text evidence="9">The sequence shown here is derived from an EMBL/GenBank/DDBJ whole genome shotgun (WGS) entry which is preliminary data.</text>
</comment>
<dbReference type="Gene3D" id="2.40.50.140">
    <property type="entry name" value="Nucleic acid-binding proteins"/>
    <property type="match status" value="2"/>
</dbReference>
<comment type="pathway">
    <text evidence="2 7">Protein biosynthesis; polypeptide chain elongation.</text>
</comment>
<reference evidence="9 10" key="1">
    <citation type="journal article" date="2016" name="Nat. Commun.">
        <title>Thousands of microbial genomes shed light on interconnected biogeochemical processes in an aquifer system.</title>
        <authorList>
            <person name="Anantharaman K."/>
            <person name="Brown C.T."/>
            <person name="Hug L.A."/>
            <person name="Sharon I."/>
            <person name="Castelle C.J."/>
            <person name="Probst A.J."/>
            <person name="Thomas B.C."/>
            <person name="Singh A."/>
            <person name="Wilkins M.J."/>
            <person name="Karaoz U."/>
            <person name="Brodie E.L."/>
            <person name="Williams K.H."/>
            <person name="Hubbard S.S."/>
            <person name="Banfield J.F."/>
        </authorList>
    </citation>
    <scope>NUCLEOTIDE SEQUENCE [LARGE SCALE GENOMIC DNA]</scope>
</reference>
<dbReference type="InterPro" id="IPR014722">
    <property type="entry name" value="Rib_uL2_dom2"/>
</dbReference>
<dbReference type="InterPro" id="IPR011768">
    <property type="entry name" value="Transl_elongation_fac_P"/>
</dbReference>
<gene>
    <name evidence="7" type="primary">efp</name>
    <name evidence="9" type="ORF">A2Z53_00310</name>
</gene>
<keyword evidence="4 7" id="KW-0963">Cytoplasm</keyword>
<evidence type="ECO:0000313" key="10">
    <source>
        <dbReference type="Proteomes" id="UP000177451"/>
    </source>
</evidence>
<dbReference type="SMART" id="SM00841">
    <property type="entry name" value="Elong-fact-P_C"/>
    <property type="match status" value="1"/>
</dbReference>
<evidence type="ECO:0000256" key="7">
    <source>
        <dbReference type="HAMAP-Rule" id="MF_00141"/>
    </source>
</evidence>
<dbReference type="GO" id="GO:0003746">
    <property type="term" value="F:translation elongation factor activity"/>
    <property type="evidence" value="ECO:0007669"/>
    <property type="project" value="UniProtKB-UniRule"/>
</dbReference>
<dbReference type="InterPro" id="IPR020599">
    <property type="entry name" value="Transl_elong_fac_P/YeiP"/>
</dbReference>
<dbReference type="GO" id="GO:0043043">
    <property type="term" value="P:peptide biosynthetic process"/>
    <property type="evidence" value="ECO:0007669"/>
    <property type="project" value="InterPro"/>
</dbReference>
<dbReference type="SUPFAM" id="SSF50249">
    <property type="entry name" value="Nucleic acid-binding proteins"/>
    <property type="match status" value="2"/>
</dbReference>
<accession>A0A1F5VPP3</accession>
<dbReference type="FunFam" id="2.40.50.140:FF:000004">
    <property type="entry name" value="Elongation factor P"/>
    <property type="match status" value="1"/>
</dbReference>
<dbReference type="SUPFAM" id="SSF50104">
    <property type="entry name" value="Translation proteins SH3-like domain"/>
    <property type="match status" value="1"/>
</dbReference>
<dbReference type="Proteomes" id="UP000177451">
    <property type="component" value="Unassembled WGS sequence"/>
</dbReference>
<evidence type="ECO:0000256" key="5">
    <source>
        <dbReference type="ARBA" id="ARBA00022768"/>
    </source>
</evidence>
<evidence type="ECO:0000313" key="9">
    <source>
        <dbReference type="EMBL" id="OGF65436.1"/>
    </source>
</evidence>
<dbReference type="Pfam" id="PF01132">
    <property type="entry name" value="EFP"/>
    <property type="match status" value="1"/>
</dbReference>
<comment type="subcellular location">
    <subcellularLocation>
        <location evidence="1 7">Cytoplasm</location>
    </subcellularLocation>
</comment>
<evidence type="ECO:0000259" key="8">
    <source>
        <dbReference type="SMART" id="SM00841"/>
    </source>
</evidence>
<dbReference type="PANTHER" id="PTHR30053:SF12">
    <property type="entry name" value="ELONGATION FACTOR P (EF-P) FAMILY PROTEIN"/>
    <property type="match status" value="1"/>
</dbReference>
<dbReference type="PANTHER" id="PTHR30053">
    <property type="entry name" value="ELONGATION FACTOR P"/>
    <property type="match status" value="1"/>
</dbReference>
<dbReference type="Gene3D" id="2.30.30.30">
    <property type="match status" value="1"/>
</dbReference>
<keyword evidence="6 7" id="KW-0648">Protein biosynthesis</keyword>
<comment type="similarity">
    <text evidence="3 7">Belongs to the elongation factor P family.</text>
</comment>
<evidence type="ECO:0000256" key="3">
    <source>
        <dbReference type="ARBA" id="ARBA00009479"/>
    </source>
</evidence>
<evidence type="ECO:0000256" key="2">
    <source>
        <dbReference type="ARBA" id="ARBA00004815"/>
    </source>
</evidence>
<dbReference type="Pfam" id="PF08207">
    <property type="entry name" value="EFP_N"/>
    <property type="match status" value="1"/>
</dbReference>
<comment type="function">
    <text evidence="7">Involved in peptide bond synthesis. Stimulates efficient translation and peptide-bond synthesis on native or reconstituted 70S ribosomes in vitro. Probably functions indirectly by altering the affinity of the ribosome for aminoacyl-tRNA, thus increasing their reactivity as acceptors for peptidyl transferase.</text>
</comment>
<dbReference type="Pfam" id="PF09285">
    <property type="entry name" value="Elong-fact-P_C"/>
    <property type="match status" value="1"/>
</dbReference>
<dbReference type="InterPro" id="IPR001059">
    <property type="entry name" value="Transl_elong_P/YeiP_cen"/>
</dbReference>
<sequence>MLSYTDLTPGTQFVMDGEPYEVVDYAFVRMQQRKPSVQTKIRNLISGKVVSKTFQPSDTVKEADIEREAIKFIYAHRDEYFFQKPENAKDRFNLPKNLLGDSAKFLKPNMEVTSFKFNDKIISIKLPIKVEYAVKEAPPGFKGDTATGGTKMVTLENGLQIQAPLFIDAGDVIRVNTESGDYTERVSKSK</sequence>
<dbReference type="CDD" id="cd05794">
    <property type="entry name" value="S1_EF-P_repeat_2"/>
    <property type="match status" value="1"/>
</dbReference>
<dbReference type="InterPro" id="IPR013185">
    <property type="entry name" value="Transl_elong_KOW-like"/>
</dbReference>
<dbReference type="GO" id="GO:0005829">
    <property type="term" value="C:cytosol"/>
    <property type="evidence" value="ECO:0007669"/>
    <property type="project" value="UniProtKB-ARBA"/>
</dbReference>
<dbReference type="InterPro" id="IPR015365">
    <property type="entry name" value="Elong-fact-P_C"/>
</dbReference>
<dbReference type="PIRSF" id="PIRSF005901">
    <property type="entry name" value="EF-P"/>
    <property type="match status" value="1"/>
</dbReference>
<proteinExistence type="inferred from homology"/>
<name>A0A1F5VPP3_9BACT</name>
<dbReference type="NCBIfam" id="NF001810">
    <property type="entry name" value="PRK00529.1"/>
    <property type="match status" value="1"/>
</dbReference>
<keyword evidence="5 7" id="KW-0251">Elongation factor</keyword>
<dbReference type="InterPro" id="IPR008991">
    <property type="entry name" value="Translation_prot_SH3-like_sf"/>
</dbReference>
<evidence type="ECO:0000256" key="6">
    <source>
        <dbReference type="ARBA" id="ARBA00022917"/>
    </source>
</evidence>
<organism evidence="9 10">
    <name type="scientific">Candidatus Giovannonibacteria bacterium RIFCSPHIGHO2_02_42_15</name>
    <dbReference type="NCBI Taxonomy" id="1798329"/>
    <lineage>
        <taxon>Bacteria</taxon>
        <taxon>Candidatus Giovannoniibacteriota</taxon>
    </lineage>
</organism>
<feature type="domain" description="Elongation factor P C-terminal" evidence="8">
    <location>
        <begin position="130"/>
        <end position="185"/>
    </location>
</feature>
<dbReference type="EMBL" id="MFHH01000002">
    <property type="protein sequence ID" value="OGF65436.1"/>
    <property type="molecule type" value="Genomic_DNA"/>
</dbReference>
<evidence type="ECO:0000256" key="4">
    <source>
        <dbReference type="ARBA" id="ARBA00022490"/>
    </source>
</evidence>
<dbReference type="UniPathway" id="UPA00345"/>
<protein>
    <recommendedName>
        <fullName evidence="7">Elongation factor P</fullName>
        <shortName evidence="7">EF-P</shortName>
    </recommendedName>
</protein>